<comment type="caution">
    <text evidence="1">The sequence shown here is derived from an EMBL/GenBank/DDBJ whole genome shotgun (WGS) entry which is preliminary data.</text>
</comment>
<dbReference type="Proteomes" id="UP000050525">
    <property type="component" value="Unassembled WGS sequence"/>
</dbReference>
<proteinExistence type="predicted"/>
<sequence length="72" mass="7692">MALGAVPNSAPSSLMKDASICARVSREAYQQGLILQRGKLGLDVGSSRPPKKLEMWGLTLAGEEMSQRYGPS</sequence>
<name>A0A151N7I4_ALLMI</name>
<dbReference type="EMBL" id="AKHW03003879">
    <property type="protein sequence ID" value="KYO32717.1"/>
    <property type="molecule type" value="Genomic_DNA"/>
</dbReference>
<organism evidence="1 2">
    <name type="scientific">Alligator mississippiensis</name>
    <name type="common">American alligator</name>
    <dbReference type="NCBI Taxonomy" id="8496"/>
    <lineage>
        <taxon>Eukaryota</taxon>
        <taxon>Metazoa</taxon>
        <taxon>Chordata</taxon>
        <taxon>Craniata</taxon>
        <taxon>Vertebrata</taxon>
        <taxon>Euteleostomi</taxon>
        <taxon>Archelosauria</taxon>
        <taxon>Archosauria</taxon>
        <taxon>Crocodylia</taxon>
        <taxon>Alligatoridae</taxon>
        <taxon>Alligatorinae</taxon>
        <taxon>Alligator</taxon>
    </lineage>
</organism>
<accession>A0A151N7I4</accession>
<dbReference type="AlphaFoldDB" id="A0A151N7I4"/>
<keyword evidence="2" id="KW-1185">Reference proteome</keyword>
<protein>
    <submittedName>
        <fullName evidence="1">Uncharacterized protein</fullName>
    </submittedName>
</protein>
<gene>
    <name evidence="1" type="ORF">Y1Q_0009328</name>
</gene>
<evidence type="ECO:0000313" key="2">
    <source>
        <dbReference type="Proteomes" id="UP000050525"/>
    </source>
</evidence>
<reference evidence="1 2" key="1">
    <citation type="journal article" date="2012" name="Genome Biol.">
        <title>Sequencing three crocodilian genomes to illuminate the evolution of archosaurs and amniotes.</title>
        <authorList>
            <person name="St John J.A."/>
            <person name="Braun E.L."/>
            <person name="Isberg S.R."/>
            <person name="Miles L.G."/>
            <person name="Chong A.Y."/>
            <person name="Gongora J."/>
            <person name="Dalzell P."/>
            <person name="Moran C."/>
            <person name="Bed'hom B."/>
            <person name="Abzhanov A."/>
            <person name="Burgess S.C."/>
            <person name="Cooksey A.M."/>
            <person name="Castoe T.A."/>
            <person name="Crawford N.G."/>
            <person name="Densmore L.D."/>
            <person name="Drew J.C."/>
            <person name="Edwards S.V."/>
            <person name="Faircloth B.C."/>
            <person name="Fujita M.K."/>
            <person name="Greenwold M.J."/>
            <person name="Hoffmann F.G."/>
            <person name="Howard J.M."/>
            <person name="Iguchi T."/>
            <person name="Janes D.E."/>
            <person name="Khan S.Y."/>
            <person name="Kohno S."/>
            <person name="de Koning A.J."/>
            <person name="Lance S.L."/>
            <person name="McCarthy F.M."/>
            <person name="McCormack J.E."/>
            <person name="Merchant M.E."/>
            <person name="Peterson D.G."/>
            <person name="Pollock D.D."/>
            <person name="Pourmand N."/>
            <person name="Raney B.J."/>
            <person name="Roessler K.A."/>
            <person name="Sanford J.R."/>
            <person name="Sawyer R.H."/>
            <person name="Schmidt C.J."/>
            <person name="Triplett E.W."/>
            <person name="Tuberville T.D."/>
            <person name="Venegas-Anaya M."/>
            <person name="Howard J.T."/>
            <person name="Jarvis E.D."/>
            <person name="Guillette L.J.Jr."/>
            <person name="Glenn T.C."/>
            <person name="Green R.E."/>
            <person name="Ray D.A."/>
        </authorList>
    </citation>
    <scope>NUCLEOTIDE SEQUENCE [LARGE SCALE GENOMIC DNA]</scope>
    <source>
        <strain evidence="1">KSC_2009_1</strain>
    </source>
</reference>
<evidence type="ECO:0000313" key="1">
    <source>
        <dbReference type="EMBL" id="KYO32717.1"/>
    </source>
</evidence>